<evidence type="ECO:0000313" key="2">
    <source>
        <dbReference type="Proteomes" id="UP000811246"/>
    </source>
</evidence>
<proteinExistence type="predicted"/>
<name>A0A922EII0_CARIL</name>
<sequence length="102" mass="12108">MENVLEVREMLEVERARKTQVSVELERVSLMEEISWRQNSGAPWLKEGDKCIKFFHWVDNSHRRNSAIDSLLADGVTISNQTEIRDYIVNYYENLLSKKFSW</sequence>
<accession>A0A922EII0</accession>
<dbReference type="EMBL" id="CM031831">
    <property type="protein sequence ID" value="KAG6704374.1"/>
    <property type="molecule type" value="Genomic_DNA"/>
</dbReference>
<gene>
    <name evidence="1" type="ORF">I3842_07G131600</name>
</gene>
<evidence type="ECO:0000313" key="1">
    <source>
        <dbReference type="EMBL" id="KAG6704374.1"/>
    </source>
</evidence>
<organism evidence="1 2">
    <name type="scientific">Carya illinoinensis</name>
    <name type="common">Pecan</name>
    <dbReference type="NCBI Taxonomy" id="32201"/>
    <lineage>
        <taxon>Eukaryota</taxon>
        <taxon>Viridiplantae</taxon>
        <taxon>Streptophyta</taxon>
        <taxon>Embryophyta</taxon>
        <taxon>Tracheophyta</taxon>
        <taxon>Spermatophyta</taxon>
        <taxon>Magnoliopsida</taxon>
        <taxon>eudicotyledons</taxon>
        <taxon>Gunneridae</taxon>
        <taxon>Pentapetalae</taxon>
        <taxon>rosids</taxon>
        <taxon>fabids</taxon>
        <taxon>Fagales</taxon>
        <taxon>Juglandaceae</taxon>
        <taxon>Carya</taxon>
    </lineage>
</organism>
<dbReference type="AlphaFoldDB" id="A0A922EII0"/>
<reference evidence="1" key="1">
    <citation type="submission" date="2021-01" db="EMBL/GenBank/DDBJ databases">
        <authorList>
            <person name="Lovell J.T."/>
            <person name="Bentley N."/>
            <person name="Bhattarai G."/>
            <person name="Jenkins J.W."/>
            <person name="Sreedasyam A."/>
            <person name="Alarcon Y."/>
            <person name="Bock C."/>
            <person name="Boston L."/>
            <person name="Carlson J."/>
            <person name="Cervantes K."/>
            <person name="Clermont K."/>
            <person name="Krom N."/>
            <person name="Kubenka K."/>
            <person name="Mamidi S."/>
            <person name="Mattison C."/>
            <person name="Monteros M."/>
            <person name="Pisani C."/>
            <person name="Plott C."/>
            <person name="Rajasekar S."/>
            <person name="Rhein H.S."/>
            <person name="Rohla C."/>
            <person name="Song M."/>
            <person name="Hilaire R.S."/>
            <person name="Shu S."/>
            <person name="Wells L."/>
            <person name="Wang X."/>
            <person name="Webber J."/>
            <person name="Heerema R.J."/>
            <person name="Klein P."/>
            <person name="Conner P."/>
            <person name="Grauke L."/>
            <person name="Grimwood J."/>
            <person name="Schmutz J."/>
            <person name="Randall J.J."/>
        </authorList>
    </citation>
    <scope>NUCLEOTIDE SEQUENCE</scope>
    <source>
        <tissue evidence="1">Leaf</tissue>
    </source>
</reference>
<dbReference type="Proteomes" id="UP000811246">
    <property type="component" value="Chromosome 7"/>
</dbReference>
<dbReference type="OrthoDB" id="1935943at2759"/>
<protein>
    <submittedName>
        <fullName evidence="1">Uncharacterized protein</fullName>
    </submittedName>
</protein>
<comment type="caution">
    <text evidence="1">The sequence shown here is derived from an EMBL/GenBank/DDBJ whole genome shotgun (WGS) entry which is preliminary data.</text>
</comment>